<name>A0A937X7C5_UNCEI</name>
<proteinExistence type="predicted"/>
<dbReference type="EMBL" id="VGIY01000066">
    <property type="protein sequence ID" value="MBM3317016.1"/>
    <property type="molecule type" value="Genomic_DNA"/>
</dbReference>
<reference evidence="2" key="1">
    <citation type="submission" date="2019-03" db="EMBL/GenBank/DDBJ databases">
        <title>Lake Tanganyika Metagenome-Assembled Genomes (MAGs).</title>
        <authorList>
            <person name="Tran P."/>
        </authorList>
    </citation>
    <scope>NUCLEOTIDE SEQUENCE</scope>
    <source>
        <strain evidence="2">M_DeepCast_400m_m2_100</strain>
    </source>
</reference>
<protein>
    <submittedName>
        <fullName evidence="2">DUF58 domain-containing protein</fullName>
    </submittedName>
</protein>
<sequence length="300" mass="35251">MLDPYIVSKLRRLDLIARLVVEGFITGLHKSPYHGFSVEFAERRPYIPGDPIRSVDWRVYAKTDRYFIKEFEEETNLRGNLLLDISSSMTYRSSDRLLTKLEYAVLLSAALAYLMVHQQDAVGLLTFDEAIRRWIPARSVAPHLRVVLGELARLDPRAPEQATGRGTRIGESLHYLADRLRRRGLVLVLSDLMDEPERVLAGLKHFRHRRHEVVVFHILDPAEIEFPFREETVFVDLETREKLSTVPWELAREYRARTARWREAYRRTCAEHAIDYAEIRTDTPYDVALLRYLEKRRRLH</sequence>
<feature type="domain" description="DUF58" evidence="1">
    <location>
        <begin position="42"/>
        <end position="245"/>
    </location>
</feature>
<dbReference type="InterPro" id="IPR002881">
    <property type="entry name" value="DUF58"/>
</dbReference>
<dbReference type="CDD" id="cd00198">
    <property type="entry name" value="vWFA"/>
    <property type="match status" value="1"/>
</dbReference>
<dbReference type="Gene3D" id="3.40.50.410">
    <property type="entry name" value="von Willebrand factor, type A domain"/>
    <property type="match status" value="1"/>
</dbReference>
<dbReference type="AlphaFoldDB" id="A0A937X7C5"/>
<dbReference type="PANTHER" id="PTHR33608:SF7">
    <property type="entry name" value="DUF58 DOMAIN-CONTAINING PROTEIN"/>
    <property type="match status" value="1"/>
</dbReference>
<evidence type="ECO:0000313" key="3">
    <source>
        <dbReference type="Proteomes" id="UP000748308"/>
    </source>
</evidence>
<accession>A0A937X7C5</accession>
<dbReference type="Pfam" id="PF01882">
    <property type="entry name" value="DUF58"/>
    <property type="match status" value="1"/>
</dbReference>
<organism evidence="2 3">
    <name type="scientific">Eiseniibacteriota bacterium</name>
    <dbReference type="NCBI Taxonomy" id="2212470"/>
    <lineage>
        <taxon>Bacteria</taxon>
        <taxon>Candidatus Eiseniibacteriota</taxon>
    </lineage>
</organism>
<evidence type="ECO:0000313" key="2">
    <source>
        <dbReference type="EMBL" id="MBM3317016.1"/>
    </source>
</evidence>
<dbReference type="SUPFAM" id="SSF53300">
    <property type="entry name" value="vWA-like"/>
    <property type="match status" value="1"/>
</dbReference>
<evidence type="ECO:0000259" key="1">
    <source>
        <dbReference type="Pfam" id="PF01882"/>
    </source>
</evidence>
<dbReference type="Proteomes" id="UP000748308">
    <property type="component" value="Unassembled WGS sequence"/>
</dbReference>
<dbReference type="PANTHER" id="PTHR33608">
    <property type="entry name" value="BLL2464 PROTEIN"/>
    <property type="match status" value="1"/>
</dbReference>
<comment type="caution">
    <text evidence="2">The sequence shown here is derived from an EMBL/GenBank/DDBJ whole genome shotgun (WGS) entry which is preliminary data.</text>
</comment>
<dbReference type="InterPro" id="IPR036465">
    <property type="entry name" value="vWFA_dom_sf"/>
</dbReference>
<gene>
    <name evidence="2" type="ORF">FJY75_04100</name>
</gene>